<keyword evidence="4" id="KW-0689">Ribosomal protein</keyword>
<dbReference type="STRING" id="8840.ENSAPLP00000025989"/>
<accession>A0A493TJG7</accession>
<proteinExistence type="inferred from homology"/>
<dbReference type="GO" id="GO:0006412">
    <property type="term" value="P:translation"/>
    <property type="evidence" value="ECO:0007669"/>
    <property type="project" value="TreeGrafter"/>
</dbReference>
<reference evidence="8" key="3">
    <citation type="submission" date="2025-09" db="UniProtKB">
        <authorList>
            <consortium name="Ensembl"/>
        </authorList>
    </citation>
    <scope>IDENTIFICATION</scope>
</reference>
<evidence type="ECO:0000256" key="7">
    <source>
        <dbReference type="SAM" id="MobiDB-lite"/>
    </source>
</evidence>
<dbReference type="PANTHER" id="PTHR21244:SF1">
    <property type="entry name" value="SMALL RIBOSOMAL SUBUNIT PROTEIN US3M"/>
    <property type="match status" value="1"/>
</dbReference>
<dbReference type="PANTHER" id="PTHR21244">
    <property type="entry name" value="MITOCHONDRIAL 28S RIBOSOMAL PROTEIN S24"/>
    <property type="match status" value="1"/>
</dbReference>
<organism evidence="8 9">
    <name type="scientific">Anas platyrhynchos platyrhynchos</name>
    <name type="common">Northern mallard</name>
    <dbReference type="NCBI Taxonomy" id="8840"/>
    <lineage>
        <taxon>Eukaryota</taxon>
        <taxon>Metazoa</taxon>
        <taxon>Chordata</taxon>
        <taxon>Craniata</taxon>
        <taxon>Vertebrata</taxon>
        <taxon>Euteleostomi</taxon>
        <taxon>Archelosauria</taxon>
        <taxon>Archosauria</taxon>
        <taxon>Dinosauria</taxon>
        <taxon>Saurischia</taxon>
        <taxon>Theropoda</taxon>
        <taxon>Coelurosauria</taxon>
        <taxon>Aves</taxon>
        <taxon>Neognathae</taxon>
        <taxon>Galloanserae</taxon>
        <taxon>Anseriformes</taxon>
        <taxon>Anatidae</taxon>
        <taxon>Anatinae</taxon>
        <taxon>Anas</taxon>
    </lineage>
</organism>
<name>A0A493TJG7_ANAPP</name>
<evidence type="ECO:0000313" key="9">
    <source>
        <dbReference type="Proteomes" id="UP000016666"/>
    </source>
</evidence>
<dbReference type="Proteomes" id="UP000016666">
    <property type="component" value="Unassembled WGS sequence"/>
</dbReference>
<dbReference type="Pfam" id="PF14955">
    <property type="entry name" value="MRP-S24"/>
    <property type="match status" value="1"/>
</dbReference>
<evidence type="ECO:0000256" key="2">
    <source>
        <dbReference type="ARBA" id="ARBA00010761"/>
    </source>
</evidence>
<dbReference type="Ensembl" id="ENSAPLT00000030755.1">
    <property type="protein sequence ID" value="ENSAPLP00000025989.1"/>
    <property type="gene ID" value="ENSAPLG00000020286.1"/>
</dbReference>
<keyword evidence="5" id="KW-0496">Mitochondrion</keyword>
<keyword evidence="6" id="KW-0687">Ribonucleoprotein</keyword>
<evidence type="ECO:0000313" key="8">
    <source>
        <dbReference type="Ensembl" id="ENSAPLP00000025989.1"/>
    </source>
</evidence>
<reference evidence="9" key="1">
    <citation type="submission" date="2017-10" db="EMBL/GenBank/DDBJ databases">
        <title>A new Pekin duck reference genome.</title>
        <authorList>
            <person name="Hou Z.-C."/>
            <person name="Zhou Z.-K."/>
            <person name="Zhu F."/>
            <person name="Hou S.-S."/>
        </authorList>
    </citation>
    <scope>NUCLEOTIDE SEQUENCE [LARGE SCALE GENOMIC DNA]</scope>
</reference>
<evidence type="ECO:0000256" key="6">
    <source>
        <dbReference type="ARBA" id="ARBA00023274"/>
    </source>
</evidence>
<evidence type="ECO:0000256" key="1">
    <source>
        <dbReference type="ARBA" id="ARBA00004173"/>
    </source>
</evidence>
<reference evidence="8" key="2">
    <citation type="submission" date="2025-08" db="UniProtKB">
        <authorList>
            <consortium name="Ensembl"/>
        </authorList>
    </citation>
    <scope>IDENTIFICATION</scope>
</reference>
<dbReference type="GO" id="GO:1990904">
    <property type="term" value="C:ribonucleoprotein complex"/>
    <property type="evidence" value="ECO:0007669"/>
    <property type="project" value="UniProtKB-KW"/>
</dbReference>
<comment type="similarity">
    <text evidence="2">Belongs to the universal ribosomal protein uS3 family.</text>
</comment>
<sequence>PTRRRTHPTTSPTARAGCPCTPVSHQVTAAPLGTTVGEVAGGDTPGRPTTSPSSLVGNLDGELGAAERTVEDVFLRKFFHGTFPGCLADEVVLKRRANALVGCLLLLPHLAPAKQPGFLRLHYHLVVQHQLLQRLHVGVEGGRDEQRLVDLGEVAGGAWGGSALAP</sequence>
<dbReference type="GO" id="GO:0005840">
    <property type="term" value="C:ribosome"/>
    <property type="evidence" value="ECO:0007669"/>
    <property type="project" value="UniProtKB-KW"/>
</dbReference>
<feature type="region of interest" description="Disordered" evidence="7">
    <location>
        <begin position="35"/>
        <end position="57"/>
    </location>
</feature>
<dbReference type="AlphaFoldDB" id="A0A493TJG7"/>
<comment type="subcellular location">
    <subcellularLocation>
        <location evidence="1">Mitochondrion</location>
    </subcellularLocation>
</comment>
<evidence type="ECO:0000256" key="3">
    <source>
        <dbReference type="ARBA" id="ARBA00022946"/>
    </source>
</evidence>
<dbReference type="GO" id="GO:0005739">
    <property type="term" value="C:mitochondrion"/>
    <property type="evidence" value="ECO:0007669"/>
    <property type="project" value="UniProtKB-SubCell"/>
</dbReference>
<keyword evidence="3" id="KW-0809">Transit peptide</keyword>
<evidence type="ECO:0000256" key="4">
    <source>
        <dbReference type="ARBA" id="ARBA00022980"/>
    </source>
</evidence>
<evidence type="ECO:0000256" key="5">
    <source>
        <dbReference type="ARBA" id="ARBA00023128"/>
    </source>
</evidence>
<dbReference type="InterPro" id="IPR026146">
    <property type="entry name" value="Ribosomal_uS3m"/>
</dbReference>
<protein>
    <submittedName>
        <fullName evidence="8">Uncharacterized protein</fullName>
    </submittedName>
</protein>
<keyword evidence="9" id="KW-1185">Reference proteome</keyword>
<feature type="compositionally biased region" description="Polar residues" evidence="7">
    <location>
        <begin position="47"/>
        <end position="56"/>
    </location>
</feature>